<dbReference type="RefSeq" id="WP_006520639.1">
    <property type="nucleotide sequence ID" value="NC_021184.1"/>
</dbReference>
<reference evidence="1 2" key="1">
    <citation type="submission" date="2012-01" db="EMBL/GenBank/DDBJ databases">
        <title>Complete sequence of Desulfotomaculum gibsoniae DSM 7213.</title>
        <authorList>
            <consortium name="US DOE Joint Genome Institute"/>
            <person name="Lucas S."/>
            <person name="Han J."/>
            <person name="Lapidus A."/>
            <person name="Cheng J.-F."/>
            <person name="Goodwin L."/>
            <person name="Pitluck S."/>
            <person name="Peters L."/>
            <person name="Ovchinnikova G."/>
            <person name="Teshima H."/>
            <person name="Detter J.C."/>
            <person name="Han C."/>
            <person name="Tapia R."/>
            <person name="Land M."/>
            <person name="Hauser L."/>
            <person name="Kyrpides N."/>
            <person name="Ivanova N."/>
            <person name="Pagani I."/>
            <person name="Parshina S."/>
            <person name="Plugge C."/>
            <person name="Muyzer G."/>
            <person name="Kuever J."/>
            <person name="Ivanova A."/>
            <person name="Nazina T."/>
            <person name="Klenk H.-P."/>
            <person name="Brambilla E."/>
            <person name="Spring S."/>
            <person name="Stams A.F."/>
            <person name="Woyke T."/>
        </authorList>
    </citation>
    <scope>NUCLEOTIDE SEQUENCE [LARGE SCALE GENOMIC DNA]</scope>
    <source>
        <strain evidence="1 2">DSM 7213</strain>
    </source>
</reference>
<dbReference type="KEGG" id="dgi:Desgi_3123"/>
<organism evidence="1 2">
    <name type="scientific">Desulfoscipio gibsoniae DSM 7213</name>
    <dbReference type="NCBI Taxonomy" id="767817"/>
    <lineage>
        <taxon>Bacteria</taxon>
        <taxon>Bacillati</taxon>
        <taxon>Bacillota</taxon>
        <taxon>Clostridia</taxon>
        <taxon>Eubacteriales</taxon>
        <taxon>Desulfallaceae</taxon>
        <taxon>Desulfoscipio</taxon>
    </lineage>
</organism>
<proteinExistence type="predicted"/>
<dbReference type="AlphaFoldDB" id="R4KH16"/>
<dbReference type="EMBL" id="CP003273">
    <property type="protein sequence ID" value="AGL02483.1"/>
    <property type="molecule type" value="Genomic_DNA"/>
</dbReference>
<evidence type="ECO:0000313" key="2">
    <source>
        <dbReference type="Proteomes" id="UP000013520"/>
    </source>
</evidence>
<dbReference type="Proteomes" id="UP000013520">
    <property type="component" value="Chromosome"/>
</dbReference>
<evidence type="ECO:0000313" key="1">
    <source>
        <dbReference type="EMBL" id="AGL02483.1"/>
    </source>
</evidence>
<protein>
    <submittedName>
        <fullName evidence="1">Uncharacterized protein</fullName>
    </submittedName>
</protein>
<dbReference type="HOGENOM" id="CLU_1666569_0_0_9"/>
<dbReference type="STRING" id="767817.Desgi_3123"/>
<sequence length="158" mass="18177">MKRMLYALTFSLLLNIFLGFTLFEQWKQNATITDQAFNNFYHHLNATGIYLDKYLDEKEPSLLARAQNSADAAMIEANIISNHFDKNNSLSTYMNDFMGKIMTIDANDFNDEQISNYLLDINSLKETILSSDKKIIQKDKGTLNEFLEKASNIVQIND</sequence>
<accession>R4KH16</accession>
<name>R4KH16_9FIRM</name>
<keyword evidence="2" id="KW-1185">Reference proteome</keyword>
<gene>
    <name evidence="1" type="ORF">Desgi_3123</name>
</gene>